<gene>
    <name evidence="2" type="ORF">BYL167_LOCUS27731</name>
    <name evidence="3" type="ORF">BYL167_LOCUS27750</name>
    <name evidence="6" type="ORF">GIL414_LOCUS31731</name>
    <name evidence="1" type="ORF">KQP761_LOCUS8201</name>
    <name evidence="4" type="ORF">SMN809_LOCUS31039</name>
    <name evidence="5" type="ORF">SMN809_LOCUS31135</name>
</gene>
<evidence type="ECO:0000313" key="4">
    <source>
        <dbReference type="EMBL" id="CAF4414231.1"/>
    </source>
</evidence>
<organism evidence="1 7">
    <name type="scientific">Rotaria magnacalcarata</name>
    <dbReference type="NCBI Taxonomy" id="392030"/>
    <lineage>
        <taxon>Eukaryota</taxon>
        <taxon>Metazoa</taxon>
        <taxon>Spiralia</taxon>
        <taxon>Gnathifera</taxon>
        <taxon>Rotifera</taxon>
        <taxon>Eurotatoria</taxon>
        <taxon>Bdelloidea</taxon>
        <taxon>Philodinida</taxon>
        <taxon>Philodinidae</taxon>
        <taxon>Rotaria</taxon>
    </lineage>
</organism>
<dbReference type="EMBL" id="CAJOBH010036888">
    <property type="protein sequence ID" value="CAF4306990.1"/>
    <property type="molecule type" value="Genomic_DNA"/>
</dbReference>
<dbReference type="EMBL" id="CAJOBI010061200">
    <property type="protein sequence ID" value="CAF4416246.1"/>
    <property type="molecule type" value="Genomic_DNA"/>
</dbReference>
<proteinExistence type="predicted"/>
<dbReference type="Proteomes" id="UP000663834">
    <property type="component" value="Unassembled WGS sequence"/>
</dbReference>
<evidence type="ECO:0000313" key="7">
    <source>
        <dbReference type="Proteomes" id="UP000663834"/>
    </source>
</evidence>
<dbReference type="EMBL" id="CAJOBJ010065174">
    <property type="protein sequence ID" value="CAF4435551.1"/>
    <property type="molecule type" value="Genomic_DNA"/>
</dbReference>
<evidence type="ECO:0000313" key="5">
    <source>
        <dbReference type="EMBL" id="CAF4416246.1"/>
    </source>
</evidence>
<feature type="non-terminal residue" evidence="1">
    <location>
        <position position="44"/>
    </location>
</feature>
<evidence type="ECO:0000313" key="1">
    <source>
        <dbReference type="EMBL" id="CAF1370598.1"/>
    </source>
</evidence>
<sequence>MNGCFVVRCSNWPRVQPRECFAPHAAPIVVGCSLNQNVLVETSE</sequence>
<reference evidence="1" key="1">
    <citation type="submission" date="2021-02" db="EMBL/GenBank/DDBJ databases">
        <authorList>
            <person name="Nowell W R."/>
        </authorList>
    </citation>
    <scope>NUCLEOTIDE SEQUENCE</scope>
</reference>
<protein>
    <submittedName>
        <fullName evidence="1">Uncharacterized protein</fullName>
    </submittedName>
</protein>
<evidence type="ECO:0000313" key="3">
    <source>
        <dbReference type="EMBL" id="CAF4307823.1"/>
    </source>
</evidence>
<accession>A0A815IXF1</accession>
<evidence type="ECO:0000313" key="2">
    <source>
        <dbReference type="EMBL" id="CAF4306990.1"/>
    </source>
</evidence>
<dbReference type="Proteomes" id="UP000681967">
    <property type="component" value="Unassembled WGS sequence"/>
</dbReference>
<dbReference type="Proteomes" id="UP000681720">
    <property type="component" value="Unassembled WGS sequence"/>
</dbReference>
<dbReference type="AlphaFoldDB" id="A0A815IXF1"/>
<dbReference type="EMBL" id="CAJOBH010036984">
    <property type="protein sequence ID" value="CAF4307823.1"/>
    <property type="molecule type" value="Genomic_DNA"/>
</dbReference>
<comment type="caution">
    <text evidence="1">The sequence shown here is derived from an EMBL/GenBank/DDBJ whole genome shotgun (WGS) entry which is preliminary data.</text>
</comment>
<dbReference type="EMBL" id="CAJNOW010003083">
    <property type="protein sequence ID" value="CAF1370598.1"/>
    <property type="molecule type" value="Genomic_DNA"/>
</dbReference>
<name>A0A815IXF1_9BILA</name>
<evidence type="ECO:0000313" key="6">
    <source>
        <dbReference type="EMBL" id="CAF4435551.1"/>
    </source>
</evidence>
<dbReference type="Proteomes" id="UP000676336">
    <property type="component" value="Unassembled WGS sequence"/>
</dbReference>
<dbReference type="EMBL" id="CAJOBI010060758">
    <property type="protein sequence ID" value="CAF4414231.1"/>
    <property type="molecule type" value="Genomic_DNA"/>
</dbReference>